<feature type="domain" description="CARD" evidence="2">
    <location>
        <begin position="1"/>
        <end position="63"/>
    </location>
</feature>
<dbReference type="Proteomes" id="UP000606274">
    <property type="component" value="Unassembled WGS sequence"/>
</dbReference>
<dbReference type="GO" id="GO:0042981">
    <property type="term" value="P:regulation of apoptotic process"/>
    <property type="evidence" value="ECO:0007669"/>
    <property type="project" value="InterPro"/>
</dbReference>
<organism evidence="3 4">
    <name type="scientific">Silurus meridionalis</name>
    <name type="common">Southern catfish</name>
    <name type="synonym">Silurus soldatovi meridionalis</name>
    <dbReference type="NCBI Taxonomy" id="175797"/>
    <lineage>
        <taxon>Eukaryota</taxon>
        <taxon>Metazoa</taxon>
        <taxon>Chordata</taxon>
        <taxon>Craniata</taxon>
        <taxon>Vertebrata</taxon>
        <taxon>Euteleostomi</taxon>
        <taxon>Actinopterygii</taxon>
        <taxon>Neopterygii</taxon>
        <taxon>Teleostei</taxon>
        <taxon>Ostariophysi</taxon>
        <taxon>Siluriformes</taxon>
        <taxon>Siluridae</taxon>
        <taxon>Silurus</taxon>
    </lineage>
</organism>
<feature type="region of interest" description="Disordered" evidence="1">
    <location>
        <begin position="85"/>
        <end position="112"/>
    </location>
</feature>
<dbReference type="InterPro" id="IPR001315">
    <property type="entry name" value="CARD"/>
</dbReference>
<proteinExistence type="predicted"/>
<name>A0A8T0AEQ0_SILME</name>
<keyword evidence="4" id="KW-1185">Reference proteome</keyword>
<evidence type="ECO:0000256" key="1">
    <source>
        <dbReference type="SAM" id="MobiDB-lite"/>
    </source>
</evidence>
<accession>A0A8T0AEQ0</accession>
<comment type="caution">
    <text evidence="3">The sequence shown here is derived from an EMBL/GenBank/DDBJ whole genome shotgun (WGS) entry which is preliminary data.</text>
</comment>
<evidence type="ECO:0000259" key="2">
    <source>
        <dbReference type="PROSITE" id="PS50209"/>
    </source>
</evidence>
<evidence type="ECO:0000313" key="4">
    <source>
        <dbReference type="Proteomes" id="UP000606274"/>
    </source>
</evidence>
<dbReference type="InterPro" id="IPR011029">
    <property type="entry name" value="DEATH-like_dom_sf"/>
</dbReference>
<reference evidence="3" key="1">
    <citation type="submission" date="2020-08" db="EMBL/GenBank/DDBJ databases">
        <title>Chromosome-level assembly of Southern catfish (Silurus meridionalis) provides insights into visual adaptation to the nocturnal and benthic lifestyles.</title>
        <authorList>
            <person name="Zhang Y."/>
            <person name="Wang D."/>
            <person name="Peng Z."/>
        </authorList>
    </citation>
    <scope>NUCLEOTIDE SEQUENCE</scope>
    <source>
        <strain evidence="3">SWU-2019-XX</strain>
        <tissue evidence="3">Muscle</tissue>
    </source>
</reference>
<dbReference type="Gene3D" id="1.10.533.10">
    <property type="entry name" value="Death Domain, Fas"/>
    <property type="match status" value="1"/>
</dbReference>
<dbReference type="AlphaFoldDB" id="A0A8T0AEQ0"/>
<dbReference type="Pfam" id="PF00619">
    <property type="entry name" value="CARD"/>
    <property type="match status" value="1"/>
</dbReference>
<evidence type="ECO:0000313" key="3">
    <source>
        <dbReference type="EMBL" id="KAF7690620.1"/>
    </source>
</evidence>
<dbReference type="SUPFAM" id="SSF47986">
    <property type="entry name" value="DEATH domain"/>
    <property type="match status" value="1"/>
</dbReference>
<dbReference type="PROSITE" id="PS50209">
    <property type="entry name" value="CARD"/>
    <property type="match status" value="1"/>
</dbReference>
<protein>
    <recommendedName>
        <fullName evidence="2">CARD domain-containing protein</fullName>
    </recommendedName>
</protein>
<gene>
    <name evidence="3" type="ORF">HF521_012424</name>
</gene>
<dbReference type="EMBL" id="JABFDY010000023">
    <property type="protein sequence ID" value="KAF7690620.1"/>
    <property type="molecule type" value="Genomic_DNA"/>
</dbReference>
<sequence>MVNKEQFLEKHRDEIIQKTRNPIELADTLRAKRYITKEMYENIKTEKTKQDKMREIYSNLNSKKHFNWTYDCLMKHESGLLKELEQRDNEADAPQNKRARLEGGDETDNNLTQLPDLRMFSTFPKLENWVSEYSEKLIRKLEEKLGETNMKKLKVP</sequence>